<accession>A0A0A9D8C0</accession>
<feature type="region of interest" description="Disordered" evidence="1">
    <location>
        <begin position="1"/>
        <end position="56"/>
    </location>
</feature>
<feature type="compositionally biased region" description="Polar residues" evidence="1">
    <location>
        <begin position="1"/>
        <end position="12"/>
    </location>
</feature>
<dbReference type="EMBL" id="GBRH01215985">
    <property type="protein sequence ID" value="JAD81910.1"/>
    <property type="molecule type" value="Transcribed_RNA"/>
</dbReference>
<proteinExistence type="predicted"/>
<reference evidence="2" key="1">
    <citation type="submission" date="2014-09" db="EMBL/GenBank/DDBJ databases">
        <authorList>
            <person name="Magalhaes I.L.F."/>
            <person name="Oliveira U."/>
            <person name="Santos F.R."/>
            <person name="Vidigal T.H.D.A."/>
            <person name="Brescovit A.D."/>
            <person name="Santos A.J."/>
        </authorList>
    </citation>
    <scope>NUCLEOTIDE SEQUENCE</scope>
    <source>
        <tissue evidence="2">Shoot tissue taken approximately 20 cm above the soil surface</tissue>
    </source>
</reference>
<protein>
    <submittedName>
        <fullName evidence="2">Uncharacterized protein</fullName>
    </submittedName>
</protein>
<dbReference type="AlphaFoldDB" id="A0A0A9D8C0"/>
<sequence>MLHQIQTKTVRVQTERRPLFAERPGARHPPEARPLRGTSCTAGRRPRPAYAAARPTNTRAHRFDLRVWGKEEWTVE</sequence>
<feature type="compositionally biased region" description="Basic and acidic residues" evidence="1">
    <location>
        <begin position="13"/>
        <end position="34"/>
    </location>
</feature>
<reference evidence="2" key="2">
    <citation type="journal article" date="2015" name="Data Brief">
        <title>Shoot transcriptome of the giant reed, Arundo donax.</title>
        <authorList>
            <person name="Barrero R.A."/>
            <person name="Guerrero F.D."/>
            <person name="Moolhuijzen P."/>
            <person name="Goolsby J.A."/>
            <person name="Tidwell J."/>
            <person name="Bellgard S.E."/>
            <person name="Bellgard M.I."/>
        </authorList>
    </citation>
    <scope>NUCLEOTIDE SEQUENCE</scope>
    <source>
        <tissue evidence="2">Shoot tissue taken approximately 20 cm above the soil surface</tissue>
    </source>
</reference>
<organism evidence="2">
    <name type="scientific">Arundo donax</name>
    <name type="common">Giant reed</name>
    <name type="synonym">Donax arundinaceus</name>
    <dbReference type="NCBI Taxonomy" id="35708"/>
    <lineage>
        <taxon>Eukaryota</taxon>
        <taxon>Viridiplantae</taxon>
        <taxon>Streptophyta</taxon>
        <taxon>Embryophyta</taxon>
        <taxon>Tracheophyta</taxon>
        <taxon>Spermatophyta</taxon>
        <taxon>Magnoliopsida</taxon>
        <taxon>Liliopsida</taxon>
        <taxon>Poales</taxon>
        <taxon>Poaceae</taxon>
        <taxon>PACMAD clade</taxon>
        <taxon>Arundinoideae</taxon>
        <taxon>Arundineae</taxon>
        <taxon>Arundo</taxon>
    </lineage>
</organism>
<evidence type="ECO:0000256" key="1">
    <source>
        <dbReference type="SAM" id="MobiDB-lite"/>
    </source>
</evidence>
<evidence type="ECO:0000313" key="2">
    <source>
        <dbReference type="EMBL" id="JAD81910.1"/>
    </source>
</evidence>
<name>A0A0A9D8C0_ARUDO</name>